<gene>
    <name evidence="1" type="ORF">EAF07_01235</name>
</gene>
<accession>A0A3L9E1W7</accession>
<comment type="caution">
    <text evidence="1">The sequence shown here is derived from an EMBL/GenBank/DDBJ whole genome shotgun (WGS) entry which is preliminary data.</text>
</comment>
<dbReference type="Proteomes" id="UP000279194">
    <property type="component" value="Unassembled WGS sequence"/>
</dbReference>
<evidence type="ECO:0000313" key="1">
    <source>
        <dbReference type="EMBL" id="RLY05422.1"/>
    </source>
</evidence>
<dbReference type="EMBL" id="RCVM01000001">
    <property type="protein sequence ID" value="RLY05422.1"/>
    <property type="molecule type" value="Genomic_DNA"/>
</dbReference>
<organism evidence="1 2">
    <name type="scientific">Streptococcus hillyeri</name>
    <dbReference type="NCBI Taxonomy" id="2282420"/>
    <lineage>
        <taxon>Bacteria</taxon>
        <taxon>Bacillati</taxon>
        <taxon>Bacillota</taxon>
        <taxon>Bacilli</taxon>
        <taxon>Lactobacillales</taxon>
        <taxon>Streptococcaceae</taxon>
        <taxon>Streptococcus</taxon>
    </lineage>
</organism>
<evidence type="ECO:0000313" key="2">
    <source>
        <dbReference type="Proteomes" id="UP000279194"/>
    </source>
</evidence>
<sequence>MVLLVWCVFYRQFGLRFQ</sequence>
<dbReference type="AlphaFoldDB" id="A0A3L9E1W7"/>
<name>A0A3L9E1W7_9STRE</name>
<keyword evidence="2" id="KW-1185">Reference proteome</keyword>
<proteinExistence type="predicted"/>
<reference evidence="1 2" key="1">
    <citation type="submission" date="2018-10" db="EMBL/GenBank/DDBJ databases">
        <title>Streptococcus hillyeri sp. nov., isolated from equine tracheal sample.</title>
        <authorList>
            <person name="Macfadyen A.C."/>
            <person name="Waller A."/>
            <person name="Paterson G.K."/>
        </authorList>
    </citation>
    <scope>NUCLEOTIDE SEQUENCE [LARGE SCALE GENOMIC DNA]</scope>
    <source>
        <strain evidence="1 2">28462</strain>
    </source>
</reference>
<protein>
    <submittedName>
        <fullName evidence="1">Uncharacterized protein</fullName>
    </submittedName>
</protein>